<feature type="transmembrane region" description="Helical" evidence="5">
    <location>
        <begin position="331"/>
        <end position="353"/>
    </location>
</feature>
<feature type="transmembrane region" description="Helical" evidence="5">
    <location>
        <begin position="243"/>
        <end position="267"/>
    </location>
</feature>
<evidence type="ECO:0000313" key="8">
    <source>
        <dbReference type="EMBL" id="WPX95984.1"/>
    </source>
</evidence>
<dbReference type="EMBL" id="CP110820">
    <property type="protein sequence ID" value="WPX95984.1"/>
    <property type="molecule type" value="Genomic_DNA"/>
</dbReference>
<evidence type="ECO:0000256" key="3">
    <source>
        <dbReference type="ARBA" id="ARBA00022989"/>
    </source>
</evidence>
<feature type="transmembrane region" description="Helical" evidence="5">
    <location>
        <begin position="279"/>
        <end position="298"/>
    </location>
</feature>
<sequence length="486" mass="54679">MLKILHIDLYHIAPEITMILGAFLALMVGVFLKTKAFRITSNLTLLVFIASVYQILHVENGTFLLFNDSFLVSNFTQLTKIIIIACNFMALLAISYFERQTSTFETPILISISALGMCIFVSSNSLLVLYLGLELFSLSLYILIATNRDDEKSIEASLKYFILGSISSGIFLLGASLIYGYTGVINFDEISFIYSSNYCCSSHDATHSPILLIGLMLLIITMMFKLSLFPFHNWAPDVYEGSPTTITMILASSAKYAVFALFLRLIFEPLLVFKEQLQPVLIIVAVASMFFGNIAAILQKNIKRLIAYSSISHMGFILMSIAIYHQAYLEYIIFYAITYVTLTLTFFALVVVLNKKEGFDGSLKSLSGLSRDSAFLSLIFVVVMFSMAGIPPMAGFFAKFYIFVMLLKTGYYQLAIIAFITTVIGVFYYLNVIRAIYFEKQNLKVRPKAINFTWVEVLFLAFGAAFNLFYILFPSYMLDLIKSCIS</sequence>
<feature type="transmembrane region" description="Helical" evidence="5">
    <location>
        <begin position="12"/>
        <end position="32"/>
    </location>
</feature>
<keyword evidence="5" id="KW-1278">Translocase</keyword>
<comment type="function">
    <text evidence="5">NDH-1 shuttles electrons from NADH, via FMN and iron-sulfur (Fe-S) centers, to quinones in the respiratory chain. The immediate electron acceptor for the enzyme in this species is believed to be ubiquinone. Couples the redox reaction to proton translocation (for every two electrons transferred, four hydrogen ions are translocated across the cytoplasmic membrane), and thus conserves the redox energy in a proton gradient.</text>
</comment>
<keyword evidence="5" id="KW-0813">Transport</keyword>
<organism evidence="8 9">
    <name type="scientific">Candidatus Bandiella euplotis</name>
    <dbReference type="NCBI Taxonomy" id="1664265"/>
    <lineage>
        <taxon>Bacteria</taxon>
        <taxon>Pseudomonadati</taxon>
        <taxon>Pseudomonadota</taxon>
        <taxon>Alphaproteobacteria</taxon>
        <taxon>Rickettsiales</taxon>
        <taxon>Candidatus Midichloriaceae</taxon>
        <taxon>Candidatus Bandiella</taxon>
    </lineage>
</organism>
<accession>A0ABZ0UM31</accession>
<gene>
    <name evidence="5" type="primary">nuoN</name>
    <name evidence="8" type="ORF">Bandiella_00086</name>
</gene>
<keyword evidence="3 5" id="KW-1133">Transmembrane helix</keyword>
<evidence type="ECO:0000256" key="1">
    <source>
        <dbReference type="ARBA" id="ARBA00004127"/>
    </source>
</evidence>
<feature type="transmembrane region" description="Helical" evidence="5">
    <location>
        <begin position="39"/>
        <end position="58"/>
    </location>
</feature>
<dbReference type="RefSeq" id="WP_323732949.1">
    <property type="nucleotide sequence ID" value="NZ_CP110820.1"/>
</dbReference>
<keyword evidence="2 5" id="KW-0812">Transmembrane</keyword>
<feature type="domain" description="NADH:quinone oxidoreductase/Mrp antiporter transmembrane" evidence="7">
    <location>
        <begin position="123"/>
        <end position="425"/>
    </location>
</feature>
<feature type="transmembrane region" description="Helical" evidence="5">
    <location>
        <begin position="305"/>
        <end position="325"/>
    </location>
</feature>
<protein>
    <recommendedName>
        <fullName evidence="5">NADH-quinone oxidoreductase subunit N</fullName>
        <ecNumber evidence="5">7.1.1.-</ecNumber>
    </recommendedName>
    <alternativeName>
        <fullName evidence="5">NADH dehydrogenase I subunit N</fullName>
    </alternativeName>
    <alternativeName>
        <fullName evidence="5">NDH-1 subunit N</fullName>
    </alternativeName>
</protein>
<evidence type="ECO:0000313" key="9">
    <source>
        <dbReference type="Proteomes" id="UP001327219"/>
    </source>
</evidence>
<feature type="transmembrane region" description="Helical" evidence="5">
    <location>
        <begin position="158"/>
        <end position="181"/>
    </location>
</feature>
<keyword evidence="5" id="KW-1003">Cell membrane</keyword>
<dbReference type="InterPro" id="IPR010096">
    <property type="entry name" value="NADH-Q_OxRdtase_suN/2"/>
</dbReference>
<feature type="transmembrane region" description="Helical" evidence="5">
    <location>
        <begin position="128"/>
        <end position="146"/>
    </location>
</feature>
<proteinExistence type="inferred from homology"/>
<feature type="transmembrane region" description="Helical" evidence="5">
    <location>
        <begin position="78"/>
        <end position="97"/>
    </location>
</feature>
<dbReference type="NCBIfam" id="TIGR01770">
    <property type="entry name" value="NDH_I_N"/>
    <property type="match status" value="1"/>
</dbReference>
<comment type="subunit">
    <text evidence="5">NDH-1 is composed of 14 different subunits. Subunits NuoA, H, J, K, L, M, N constitute the membrane sector of the complex.</text>
</comment>
<keyword evidence="5" id="KW-0874">Quinone</keyword>
<name>A0ABZ0UM31_9RICK</name>
<evidence type="ECO:0000256" key="5">
    <source>
        <dbReference type="HAMAP-Rule" id="MF_00445"/>
    </source>
</evidence>
<keyword evidence="9" id="KW-1185">Reference proteome</keyword>
<comment type="catalytic activity">
    <reaction evidence="5">
        <text>a quinone + NADH + 5 H(+)(in) = a quinol + NAD(+) + 4 H(+)(out)</text>
        <dbReference type="Rhea" id="RHEA:57888"/>
        <dbReference type="ChEBI" id="CHEBI:15378"/>
        <dbReference type="ChEBI" id="CHEBI:24646"/>
        <dbReference type="ChEBI" id="CHEBI:57540"/>
        <dbReference type="ChEBI" id="CHEBI:57945"/>
        <dbReference type="ChEBI" id="CHEBI:132124"/>
    </reaction>
</comment>
<dbReference type="InterPro" id="IPR001750">
    <property type="entry name" value="ND/Mrp_TM"/>
</dbReference>
<feature type="transmembrane region" description="Helical" evidence="5">
    <location>
        <begin position="410"/>
        <end position="430"/>
    </location>
</feature>
<dbReference type="Pfam" id="PF00361">
    <property type="entry name" value="Proton_antipo_M"/>
    <property type="match status" value="1"/>
</dbReference>
<evidence type="ECO:0000256" key="2">
    <source>
        <dbReference type="ARBA" id="ARBA00022692"/>
    </source>
</evidence>
<evidence type="ECO:0000256" key="6">
    <source>
        <dbReference type="RuleBase" id="RU000320"/>
    </source>
</evidence>
<keyword evidence="5" id="KW-0830">Ubiquinone</keyword>
<dbReference type="PANTHER" id="PTHR22773">
    <property type="entry name" value="NADH DEHYDROGENASE"/>
    <property type="match status" value="1"/>
</dbReference>
<keyword evidence="4 5" id="KW-0472">Membrane</keyword>
<dbReference type="EC" id="7.1.1.-" evidence="5"/>
<feature type="transmembrane region" description="Helical" evidence="5">
    <location>
        <begin position="451"/>
        <end position="473"/>
    </location>
</feature>
<feature type="transmembrane region" description="Helical" evidence="5">
    <location>
        <begin position="104"/>
        <end position="122"/>
    </location>
</feature>
<keyword evidence="5" id="KW-0520">NAD</keyword>
<evidence type="ECO:0000256" key="4">
    <source>
        <dbReference type="ARBA" id="ARBA00023136"/>
    </source>
</evidence>
<dbReference type="Proteomes" id="UP001327219">
    <property type="component" value="Chromosome"/>
</dbReference>
<comment type="subcellular location">
    <subcellularLocation>
        <location evidence="5">Cell membrane</location>
        <topology evidence="5">Multi-pass membrane protein</topology>
    </subcellularLocation>
    <subcellularLocation>
        <location evidence="1">Endomembrane system</location>
        <topology evidence="1">Multi-pass membrane protein</topology>
    </subcellularLocation>
    <subcellularLocation>
        <location evidence="6">Membrane</location>
        <topology evidence="6">Multi-pass membrane protein</topology>
    </subcellularLocation>
</comment>
<feature type="transmembrane region" description="Helical" evidence="5">
    <location>
        <begin position="374"/>
        <end position="398"/>
    </location>
</feature>
<comment type="similarity">
    <text evidence="5">Belongs to the complex I subunit 2 family.</text>
</comment>
<dbReference type="HAMAP" id="MF_00445">
    <property type="entry name" value="NDH1_NuoN_1"/>
    <property type="match status" value="1"/>
</dbReference>
<feature type="transmembrane region" description="Helical" evidence="5">
    <location>
        <begin position="210"/>
        <end position="231"/>
    </location>
</feature>
<evidence type="ECO:0000259" key="7">
    <source>
        <dbReference type="Pfam" id="PF00361"/>
    </source>
</evidence>
<reference evidence="8 9" key="1">
    <citation type="submission" date="2022-11" db="EMBL/GenBank/DDBJ databases">
        <title>Host association and intracellularity evolved multiple times independently in the Rickettsiales.</title>
        <authorList>
            <person name="Castelli M."/>
            <person name="Nardi T."/>
            <person name="Gammuto L."/>
            <person name="Bellinzona G."/>
            <person name="Sabaneyeva E."/>
            <person name="Potekhin A."/>
            <person name="Serra V."/>
            <person name="Petroni G."/>
            <person name="Sassera D."/>
        </authorList>
    </citation>
    <scope>NUCLEOTIDE SEQUENCE [LARGE SCALE GENOMIC DNA]</scope>
    <source>
        <strain evidence="8 9">NDG2</strain>
    </source>
</reference>